<proteinExistence type="predicted"/>
<evidence type="ECO:0000313" key="2">
    <source>
        <dbReference type="Proteomes" id="UP000828390"/>
    </source>
</evidence>
<protein>
    <submittedName>
        <fullName evidence="1">Uncharacterized protein</fullName>
    </submittedName>
</protein>
<name>A0A9D4DQ23_DREPO</name>
<organism evidence="1 2">
    <name type="scientific">Dreissena polymorpha</name>
    <name type="common">Zebra mussel</name>
    <name type="synonym">Mytilus polymorpha</name>
    <dbReference type="NCBI Taxonomy" id="45954"/>
    <lineage>
        <taxon>Eukaryota</taxon>
        <taxon>Metazoa</taxon>
        <taxon>Spiralia</taxon>
        <taxon>Lophotrochozoa</taxon>
        <taxon>Mollusca</taxon>
        <taxon>Bivalvia</taxon>
        <taxon>Autobranchia</taxon>
        <taxon>Heteroconchia</taxon>
        <taxon>Euheterodonta</taxon>
        <taxon>Imparidentia</taxon>
        <taxon>Neoheterodontei</taxon>
        <taxon>Myida</taxon>
        <taxon>Dreissenoidea</taxon>
        <taxon>Dreissenidae</taxon>
        <taxon>Dreissena</taxon>
    </lineage>
</organism>
<accession>A0A9D4DQ23</accession>
<comment type="caution">
    <text evidence="1">The sequence shown here is derived from an EMBL/GenBank/DDBJ whole genome shotgun (WGS) entry which is preliminary data.</text>
</comment>
<dbReference type="AlphaFoldDB" id="A0A9D4DQ23"/>
<sequence>MLAESSKLLLLLTTDNVFNLRNTRPYQIGKRALSSPDNELDSEHKRAYQSIMDSPLASHSCEPISLSEEAIQKISDTLVATLRAHIETIVENVVTYGREYPPVHA</sequence>
<reference evidence="1" key="2">
    <citation type="submission" date="2020-11" db="EMBL/GenBank/DDBJ databases">
        <authorList>
            <person name="McCartney M.A."/>
            <person name="Auch B."/>
            <person name="Kono T."/>
            <person name="Mallez S."/>
            <person name="Becker A."/>
            <person name="Gohl D.M."/>
            <person name="Silverstein K.A.T."/>
            <person name="Koren S."/>
            <person name="Bechman K.B."/>
            <person name="Herman A."/>
            <person name="Abrahante J.E."/>
            <person name="Garbe J."/>
        </authorList>
    </citation>
    <scope>NUCLEOTIDE SEQUENCE</scope>
    <source>
        <strain evidence="1">Duluth1</strain>
        <tissue evidence="1">Whole animal</tissue>
    </source>
</reference>
<gene>
    <name evidence="1" type="ORF">DPMN_187986</name>
</gene>
<dbReference type="EMBL" id="JAIWYP010000010">
    <property type="protein sequence ID" value="KAH3753351.1"/>
    <property type="molecule type" value="Genomic_DNA"/>
</dbReference>
<keyword evidence="2" id="KW-1185">Reference proteome</keyword>
<reference evidence="1" key="1">
    <citation type="journal article" date="2019" name="bioRxiv">
        <title>The Genome of the Zebra Mussel, Dreissena polymorpha: A Resource for Invasive Species Research.</title>
        <authorList>
            <person name="McCartney M.A."/>
            <person name="Auch B."/>
            <person name="Kono T."/>
            <person name="Mallez S."/>
            <person name="Zhang Y."/>
            <person name="Obille A."/>
            <person name="Becker A."/>
            <person name="Abrahante J.E."/>
            <person name="Garbe J."/>
            <person name="Badalamenti J.P."/>
            <person name="Herman A."/>
            <person name="Mangelson H."/>
            <person name="Liachko I."/>
            <person name="Sullivan S."/>
            <person name="Sone E.D."/>
            <person name="Koren S."/>
            <person name="Silverstein K.A.T."/>
            <person name="Beckman K.B."/>
            <person name="Gohl D.M."/>
        </authorList>
    </citation>
    <scope>NUCLEOTIDE SEQUENCE</scope>
    <source>
        <strain evidence="1">Duluth1</strain>
        <tissue evidence="1">Whole animal</tissue>
    </source>
</reference>
<dbReference type="Proteomes" id="UP000828390">
    <property type="component" value="Unassembled WGS sequence"/>
</dbReference>
<evidence type="ECO:0000313" key="1">
    <source>
        <dbReference type="EMBL" id="KAH3753351.1"/>
    </source>
</evidence>